<evidence type="ECO:0000313" key="1">
    <source>
        <dbReference type="EMBL" id="KKK99105.1"/>
    </source>
</evidence>
<name>A0A0F9ALE1_9ZZZZ</name>
<sequence length="29" mass="3357">MKVAEFKLNYNNLILQFEGETGKKAIWGN</sequence>
<proteinExistence type="predicted"/>
<accession>A0A0F9ALE1</accession>
<protein>
    <submittedName>
        <fullName evidence="1">Uncharacterized protein</fullName>
    </submittedName>
</protein>
<gene>
    <name evidence="1" type="ORF">LCGC14_2636110</name>
</gene>
<feature type="non-terminal residue" evidence="1">
    <location>
        <position position="29"/>
    </location>
</feature>
<comment type="caution">
    <text evidence="1">The sequence shown here is derived from an EMBL/GenBank/DDBJ whole genome shotgun (WGS) entry which is preliminary data.</text>
</comment>
<dbReference type="AlphaFoldDB" id="A0A0F9ALE1"/>
<reference evidence="1" key="1">
    <citation type="journal article" date="2015" name="Nature">
        <title>Complex archaea that bridge the gap between prokaryotes and eukaryotes.</title>
        <authorList>
            <person name="Spang A."/>
            <person name="Saw J.H."/>
            <person name="Jorgensen S.L."/>
            <person name="Zaremba-Niedzwiedzka K."/>
            <person name="Martijn J."/>
            <person name="Lind A.E."/>
            <person name="van Eijk R."/>
            <person name="Schleper C."/>
            <person name="Guy L."/>
            <person name="Ettema T.J."/>
        </authorList>
    </citation>
    <scope>NUCLEOTIDE SEQUENCE</scope>
</reference>
<dbReference type="EMBL" id="LAZR01045338">
    <property type="protein sequence ID" value="KKK99105.1"/>
    <property type="molecule type" value="Genomic_DNA"/>
</dbReference>
<organism evidence="1">
    <name type="scientific">marine sediment metagenome</name>
    <dbReference type="NCBI Taxonomy" id="412755"/>
    <lineage>
        <taxon>unclassified sequences</taxon>
        <taxon>metagenomes</taxon>
        <taxon>ecological metagenomes</taxon>
    </lineage>
</organism>